<keyword evidence="4 6" id="KW-1133">Transmembrane helix</keyword>
<dbReference type="WBParaSite" id="nRc.2.0.1.t34959-RA">
    <property type="protein sequence ID" value="nRc.2.0.1.t34959-RA"/>
    <property type="gene ID" value="nRc.2.0.1.g34959"/>
</dbReference>
<name>A0A915K9B7_ROMCU</name>
<comment type="subcellular location">
    <subcellularLocation>
        <location evidence="1">Membrane</location>
        <topology evidence="1">Multi-pass membrane protein</topology>
    </subcellularLocation>
</comment>
<evidence type="ECO:0000256" key="2">
    <source>
        <dbReference type="ARBA" id="ARBA00005587"/>
    </source>
</evidence>
<keyword evidence="3 6" id="KW-0812">Transmembrane</keyword>
<evidence type="ECO:0000256" key="6">
    <source>
        <dbReference type="SAM" id="Phobius"/>
    </source>
</evidence>
<evidence type="ECO:0000256" key="1">
    <source>
        <dbReference type="ARBA" id="ARBA00004141"/>
    </source>
</evidence>
<sequence>MTRKNSPSIRRTIAMHCDEIEHIRNRIIDLGKWSERDEQEVRHLLSRLEDNVKIRSQKPPPVRPLGNPAVVGLAGFGVTTLLFQCFNFGLMKPGPVLWLGIMYGGLSQFIAGLMEYGNANNFGFSAFTTYGAFWISLVAMLIANDYTKYEAKDQELALFLAAFALYTLIMLIGSSKHNLALFLVFLLLFLGLIFLSMFHFFPHNHILKIIGASILVACALGALYILAHLILLESFKRDVLPVGGPLLSNRTPTVSVKGSMGNGEDRQQEGVTLIQLQAKST</sequence>
<dbReference type="NCBIfam" id="NF038013">
    <property type="entry name" value="AceTr_1"/>
    <property type="match status" value="1"/>
</dbReference>
<evidence type="ECO:0000313" key="8">
    <source>
        <dbReference type="WBParaSite" id="nRc.2.0.1.t34959-RA"/>
    </source>
</evidence>
<dbReference type="GO" id="GO:0005886">
    <property type="term" value="C:plasma membrane"/>
    <property type="evidence" value="ECO:0007669"/>
    <property type="project" value="TreeGrafter"/>
</dbReference>
<dbReference type="InterPro" id="IPR000791">
    <property type="entry name" value="Gpr1/Fun34/SatP-like"/>
</dbReference>
<dbReference type="PANTHER" id="PTHR30178">
    <property type="entry name" value="INNER MEMBRANE PROTEIN YAAH"/>
    <property type="match status" value="1"/>
</dbReference>
<keyword evidence="7" id="KW-1185">Reference proteome</keyword>
<reference evidence="8" key="1">
    <citation type="submission" date="2022-11" db="UniProtKB">
        <authorList>
            <consortium name="WormBaseParasite"/>
        </authorList>
    </citation>
    <scope>IDENTIFICATION</scope>
</reference>
<feature type="transmembrane region" description="Helical" evidence="6">
    <location>
        <begin position="65"/>
        <end position="90"/>
    </location>
</feature>
<organism evidence="7 8">
    <name type="scientific">Romanomermis culicivorax</name>
    <name type="common">Nematode worm</name>
    <dbReference type="NCBI Taxonomy" id="13658"/>
    <lineage>
        <taxon>Eukaryota</taxon>
        <taxon>Metazoa</taxon>
        <taxon>Ecdysozoa</taxon>
        <taxon>Nematoda</taxon>
        <taxon>Enoplea</taxon>
        <taxon>Dorylaimia</taxon>
        <taxon>Mermithida</taxon>
        <taxon>Mermithoidea</taxon>
        <taxon>Mermithidae</taxon>
        <taxon>Romanomermis</taxon>
    </lineage>
</organism>
<dbReference type="InterPro" id="IPR047623">
    <property type="entry name" value="SatP"/>
</dbReference>
<feature type="transmembrane region" description="Helical" evidence="6">
    <location>
        <begin position="179"/>
        <end position="200"/>
    </location>
</feature>
<proteinExistence type="inferred from homology"/>
<dbReference type="AlphaFoldDB" id="A0A915K9B7"/>
<dbReference type="PANTHER" id="PTHR30178:SF3">
    <property type="entry name" value="SUCCINATE-ACETATE_PROTON SYMPORTER SATP"/>
    <property type="match status" value="1"/>
</dbReference>
<dbReference type="GO" id="GO:0015360">
    <property type="term" value="F:acetate:proton symporter activity"/>
    <property type="evidence" value="ECO:0007669"/>
    <property type="project" value="TreeGrafter"/>
</dbReference>
<dbReference type="OMA" id="WCFLTII"/>
<accession>A0A915K9B7</accession>
<protein>
    <submittedName>
        <fullName evidence="8">Uncharacterized protein</fullName>
    </submittedName>
</protein>
<feature type="transmembrane region" description="Helical" evidence="6">
    <location>
        <begin position="156"/>
        <end position="172"/>
    </location>
</feature>
<feature type="transmembrane region" description="Helical" evidence="6">
    <location>
        <begin position="121"/>
        <end position="144"/>
    </location>
</feature>
<evidence type="ECO:0000256" key="5">
    <source>
        <dbReference type="ARBA" id="ARBA00023136"/>
    </source>
</evidence>
<keyword evidence="5 6" id="KW-0472">Membrane</keyword>
<dbReference type="Proteomes" id="UP000887565">
    <property type="component" value="Unplaced"/>
</dbReference>
<comment type="similarity">
    <text evidence="2">Belongs to the acetate uptake transporter (AceTr) (TC 2.A.96) family.</text>
</comment>
<dbReference type="GO" id="GO:0071422">
    <property type="term" value="P:succinate transmembrane transport"/>
    <property type="evidence" value="ECO:0007669"/>
    <property type="project" value="TreeGrafter"/>
</dbReference>
<dbReference type="Pfam" id="PF01184">
    <property type="entry name" value="Gpr1_Fun34_YaaH"/>
    <property type="match status" value="1"/>
</dbReference>
<feature type="transmembrane region" description="Helical" evidence="6">
    <location>
        <begin position="206"/>
        <end position="227"/>
    </location>
</feature>
<evidence type="ECO:0000313" key="7">
    <source>
        <dbReference type="Proteomes" id="UP000887565"/>
    </source>
</evidence>
<evidence type="ECO:0000256" key="4">
    <source>
        <dbReference type="ARBA" id="ARBA00022989"/>
    </source>
</evidence>
<evidence type="ECO:0000256" key="3">
    <source>
        <dbReference type="ARBA" id="ARBA00022692"/>
    </source>
</evidence>
<feature type="transmembrane region" description="Helical" evidence="6">
    <location>
        <begin position="96"/>
        <end position="114"/>
    </location>
</feature>